<evidence type="ECO:0000313" key="1">
    <source>
        <dbReference type="EMBL" id="MBB3859197.1"/>
    </source>
</evidence>
<dbReference type="InterPro" id="IPR021440">
    <property type="entry name" value="DUF3089"/>
</dbReference>
<dbReference type="InterPro" id="IPR029058">
    <property type="entry name" value="AB_hydrolase_fold"/>
</dbReference>
<accession>A0A7W5ZTJ3</accession>
<dbReference type="EMBL" id="JACICY010000001">
    <property type="protein sequence ID" value="MBB3859197.1"/>
    <property type="molecule type" value="Genomic_DNA"/>
</dbReference>
<keyword evidence="2" id="KW-1185">Reference proteome</keyword>
<dbReference type="RefSeq" id="WP_183611377.1">
    <property type="nucleotide sequence ID" value="NZ_JACICY010000001.1"/>
</dbReference>
<dbReference type="AlphaFoldDB" id="A0A7W5ZTJ3"/>
<evidence type="ECO:0008006" key="3">
    <source>
        <dbReference type="Google" id="ProtNLM"/>
    </source>
</evidence>
<dbReference type="SUPFAM" id="SSF53474">
    <property type="entry name" value="alpha/beta-Hydrolases"/>
    <property type="match status" value="1"/>
</dbReference>
<gene>
    <name evidence="1" type="ORF">GGQ88_000437</name>
</gene>
<protein>
    <recommendedName>
        <fullName evidence="3">DUF3089 domain-containing protein</fullName>
    </recommendedName>
</protein>
<dbReference type="Pfam" id="PF11288">
    <property type="entry name" value="DUF3089"/>
    <property type="match status" value="1"/>
</dbReference>
<evidence type="ECO:0000313" key="2">
    <source>
        <dbReference type="Proteomes" id="UP000562395"/>
    </source>
</evidence>
<organism evidence="1 2">
    <name type="scientific">Novosphingobium hassiacum</name>
    <dbReference type="NCBI Taxonomy" id="173676"/>
    <lineage>
        <taxon>Bacteria</taxon>
        <taxon>Pseudomonadati</taxon>
        <taxon>Pseudomonadota</taxon>
        <taxon>Alphaproteobacteria</taxon>
        <taxon>Sphingomonadales</taxon>
        <taxon>Sphingomonadaceae</taxon>
        <taxon>Novosphingobium</taxon>
    </lineage>
</organism>
<comment type="caution">
    <text evidence="1">The sequence shown here is derived from an EMBL/GenBank/DDBJ whole genome shotgun (WGS) entry which is preliminary data.</text>
</comment>
<name>A0A7W5ZTJ3_9SPHN</name>
<sequence length="372" mass="39897">MARKFLYFMAVLVFLVIAALLALRFWSNELTRYAFVPQVALERLDPLPAGVYSGRSMWISRPDIGASDPAQWAPAGIAKGQGKAAVFFIHPTSYLARAHWNAPINEPDSAARATYFVRGLASAFNGQAQVWVPKYRQAAIGAFLTDKPEGQQALDAAYMDVRLAFDAFVAATPRNVPIVLAGHSQGALHLMHLLKDRVAGTPLASRIVAAYPVGWPISVAHDLPAMGLPACNAPDQSGCVATWSSFAEPADPELVLAAYKALPGLDGQAKDGKPVLCFNPLTGRTGGSAPASANLGTLRPSDGLENGELIKQAVPARCDATTGLLMIGDSPDLGPFVLPGNNYHVYDIPLFWANLRADVARRTNAWERTRGR</sequence>
<dbReference type="Proteomes" id="UP000562395">
    <property type="component" value="Unassembled WGS sequence"/>
</dbReference>
<proteinExistence type="predicted"/>
<reference evidence="1 2" key="1">
    <citation type="submission" date="2020-08" db="EMBL/GenBank/DDBJ databases">
        <title>Genomic Encyclopedia of Type Strains, Phase IV (KMG-IV): sequencing the most valuable type-strain genomes for metagenomic binning, comparative biology and taxonomic classification.</title>
        <authorList>
            <person name="Goeker M."/>
        </authorList>
    </citation>
    <scope>NUCLEOTIDE SEQUENCE [LARGE SCALE GENOMIC DNA]</scope>
    <source>
        <strain evidence="1 2">DSM 14552</strain>
    </source>
</reference>